<keyword evidence="4 8" id="KW-0812">Transmembrane</keyword>
<dbReference type="OrthoDB" id="9787346at2"/>
<dbReference type="EMBL" id="AP014924">
    <property type="protein sequence ID" value="BAS26029.1"/>
    <property type="molecule type" value="Genomic_DNA"/>
</dbReference>
<evidence type="ECO:0000313" key="9">
    <source>
        <dbReference type="EMBL" id="BAS26029.1"/>
    </source>
</evidence>
<dbReference type="STRING" id="1555112.LIP_0172"/>
<feature type="transmembrane region" description="Helical" evidence="8">
    <location>
        <begin position="6"/>
        <end position="29"/>
    </location>
</feature>
<keyword evidence="5" id="KW-0862">Zinc</keyword>
<keyword evidence="10" id="KW-1185">Reference proteome</keyword>
<dbReference type="PATRIC" id="fig|1555112.3.peg.177"/>
<dbReference type="PANTHER" id="PTHR11040:SF211">
    <property type="entry name" value="ZINC TRANSPORTER ZIP11"/>
    <property type="match status" value="1"/>
</dbReference>
<evidence type="ECO:0000256" key="2">
    <source>
        <dbReference type="ARBA" id="ARBA00006939"/>
    </source>
</evidence>
<keyword evidence="3" id="KW-1003">Cell membrane</keyword>
<evidence type="ECO:0000313" key="10">
    <source>
        <dbReference type="Proteomes" id="UP000065807"/>
    </source>
</evidence>
<evidence type="ECO:0000256" key="1">
    <source>
        <dbReference type="ARBA" id="ARBA00004651"/>
    </source>
</evidence>
<evidence type="ECO:0000256" key="4">
    <source>
        <dbReference type="ARBA" id="ARBA00022692"/>
    </source>
</evidence>
<keyword evidence="7 8" id="KW-0472">Membrane</keyword>
<protein>
    <submittedName>
        <fullName evidence="9">Zinc permease</fullName>
    </submittedName>
</protein>
<feature type="transmembrane region" description="Helical" evidence="8">
    <location>
        <begin position="227"/>
        <end position="245"/>
    </location>
</feature>
<dbReference type="RefSeq" id="WP_068133062.1">
    <property type="nucleotide sequence ID" value="NZ_AP014924.1"/>
</dbReference>
<dbReference type="Proteomes" id="UP000065807">
    <property type="component" value="Chromosome"/>
</dbReference>
<dbReference type="InterPro" id="IPR003689">
    <property type="entry name" value="ZIP"/>
</dbReference>
<sequence length="246" mass="23967">MRPLSASILVAFLSGLLGTGLGGVAALLVRRSSPRLVAALLAVAAGMMLAVAALELAAEAFGPGTVSPASLAGLALGLLLPASWEGRRSPHGDPGAPPSPEHLRAAGLSAAGGIALHDLAEGVAVGASYHHQPSVGLSVALLIALHNIPEGMAMAIPLRLGGLTPALALGACVLTSLPMAAGAAAGYATGGAPLGPGLALGLAGGLMLYLGSITLPPQAFRLGPASTVRLAYALGALVGAWLVAFF</sequence>
<evidence type="ECO:0000256" key="8">
    <source>
        <dbReference type="SAM" id="Phobius"/>
    </source>
</evidence>
<keyword evidence="6 8" id="KW-1133">Transmembrane helix</keyword>
<dbReference type="KEGG" id="lpil:LIP_0172"/>
<evidence type="ECO:0000256" key="5">
    <source>
        <dbReference type="ARBA" id="ARBA00022833"/>
    </source>
</evidence>
<evidence type="ECO:0000256" key="3">
    <source>
        <dbReference type="ARBA" id="ARBA00022475"/>
    </source>
</evidence>
<evidence type="ECO:0000256" key="7">
    <source>
        <dbReference type="ARBA" id="ARBA00023136"/>
    </source>
</evidence>
<feature type="transmembrane region" description="Helical" evidence="8">
    <location>
        <begin position="36"/>
        <end position="54"/>
    </location>
</feature>
<dbReference type="AlphaFoldDB" id="A0A0K2SGR2"/>
<organism evidence="9 10">
    <name type="scientific">Limnochorda pilosa</name>
    <dbReference type="NCBI Taxonomy" id="1555112"/>
    <lineage>
        <taxon>Bacteria</taxon>
        <taxon>Bacillati</taxon>
        <taxon>Bacillota</taxon>
        <taxon>Limnochordia</taxon>
        <taxon>Limnochordales</taxon>
        <taxon>Limnochordaceae</taxon>
        <taxon>Limnochorda</taxon>
    </lineage>
</organism>
<reference evidence="10" key="2">
    <citation type="journal article" date="2016" name="Int. J. Syst. Evol. Microbiol.">
        <title>Complete genome sequence and cell structure of Limnochorda pilosa, a Gram-negative spore-former within the phylum Firmicutes.</title>
        <authorList>
            <person name="Watanabe M."/>
            <person name="Kojima H."/>
            <person name="Fukui M."/>
        </authorList>
    </citation>
    <scope>NUCLEOTIDE SEQUENCE [LARGE SCALE GENOMIC DNA]</scope>
    <source>
        <strain evidence="10">HC45</strain>
    </source>
</reference>
<dbReference type="GO" id="GO:0005385">
    <property type="term" value="F:zinc ion transmembrane transporter activity"/>
    <property type="evidence" value="ECO:0007669"/>
    <property type="project" value="TreeGrafter"/>
</dbReference>
<accession>A0A0K2SGR2</accession>
<dbReference type="Pfam" id="PF02535">
    <property type="entry name" value="Zip"/>
    <property type="match status" value="1"/>
</dbReference>
<dbReference type="GO" id="GO:0005886">
    <property type="term" value="C:plasma membrane"/>
    <property type="evidence" value="ECO:0007669"/>
    <property type="project" value="UniProtKB-SubCell"/>
</dbReference>
<gene>
    <name evidence="9" type="ORF">LIP_0172</name>
</gene>
<reference evidence="10" key="1">
    <citation type="submission" date="2015-07" db="EMBL/GenBank/DDBJ databases">
        <title>Complete genome sequence and phylogenetic analysis of Limnochorda pilosa.</title>
        <authorList>
            <person name="Watanabe M."/>
            <person name="Kojima H."/>
            <person name="Fukui M."/>
        </authorList>
    </citation>
    <scope>NUCLEOTIDE SEQUENCE [LARGE SCALE GENOMIC DNA]</scope>
    <source>
        <strain evidence="10">HC45</strain>
    </source>
</reference>
<proteinExistence type="inferred from homology"/>
<name>A0A0K2SGR2_LIMPI</name>
<evidence type="ECO:0000256" key="6">
    <source>
        <dbReference type="ARBA" id="ARBA00022989"/>
    </source>
</evidence>
<comment type="subcellular location">
    <subcellularLocation>
        <location evidence="1">Cell membrane</location>
        <topology evidence="1">Multi-pass membrane protein</topology>
    </subcellularLocation>
</comment>
<comment type="similarity">
    <text evidence="2">Belongs to the ZIP transporter (TC 2.A.5) family.</text>
</comment>
<feature type="transmembrane region" description="Helical" evidence="8">
    <location>
        <begin position="166"/>
        <end position="188"/>
    </location>
</feature>
<feature type="transmembrane region" description="Helical" evidence="8">
    <location>
        <begin position="194"/>
        <end position="215"/>
    </location>
</feature>
<dbReference type="PANTHER" id="PTHR11040">
    <property type="entry name" value="ZINC/IRON TRANSPORTER"/>
    <property type="match status" value="1"/>
</dbReference>